<reference evidence="1 2" key="1">
    <citation type="submission" date="2020-04" db="EMBL/GenBank/DDBJ databases">
        <title>A novel species of genus Lactobacillus that was isolated from fermented food Zha-chili.</title>
        <authorList>
            <person name="Zhang Z."/>
        </authorList>
    </citation>
    <scope>NUCLEOTIDE SEQUENCE [LARGE SCALE GENOMIC DNA]</scope>
    <source>
        <strain evidence="2">HBUAS51383</strain>
    </source>
</reference>
<keyword evidence="2" id="KW-1185">Reference proteome</keyword>
<evidence type="ECO:0000313" key="1">
    <source>
        <dbReference type="EMBL" id="NLR19685.1"/>
    </source>
</evidence>
<sequence>DGTVDYQPAFEAQQDLLNQGYTLKKGNNNGLASAKTTYDHDDAATPTYVVVLSKINAVKVTASIVPTDGDGNAIPNTTPTVVHNYPGTSVATPDIPGYTTTTSTVTVPAGRDDNTINVVYTPNPQKINVKFVDENGQSLGTTELSGVSDGTVDYQ</sequence>
<evidence type="ECO:0008006" key="3">
    <source>
        <dbReference type="Google" id="ProtNLM"/>
    </source>
</evidence>
<name>A0ABX1L2F4_9LACO</name>
<accession>A0ABX1L2F4</accession>
<feature type="non-terminal residue" evidence="1">
    <location>
        <position position="155"/>
    </location>
</feature>
<protein>
    <recommendedName>
        <fullName evidence="3">Mucin binding domain-containing protein</fullName>
    </recommendedName>
</protein>
<comment type="caution">
    <text evidence="1">The sequence shown here is derived from an EMBL/GenBank/DDBJ whole genome shotgun (WGS) entry which is preliminary data.</text>
</comment>
<dbReference type="RefSeq" id="WP_168926210.1">
    <property type="nucleotide sequence ID" value="NZ_JAAXLJ010000075.1"/>
</dbReference>
<organism evidence="1 2">
    <name type="scientific">Secundilactobacillus angelensis</name>
    <dbReference type="NCBI Taxonomy" id="2722706"/>
    <lineage>
        <taxon>Bacteria</taxon>
        <taxon>Bacillati</taxon>
        <taxon>Bacillota</taxon>
        <taxon>Bacilli</taxon>
        <taxon>Lactobacillales</taxon>
        <taxon>Lactobacillaceae</taxon>
        <taxon>Secundilactobacillus</taxon>
    </lineage>
</organism>
<feature type="non-terminal residue" evidence="1">
    <location>
        <position position="1"/>
    </location>
</feature>
<proteinExistence type="predicted"/>
<evidence type="ECO:0000313" key="2">
    <source>
        <dbReference type="Proteomes" id="UP000763447"/>
    </source>
</evidence>
<dbReference type="Proteomes" id="UP000763447">
    <property type="component" value="Unassembled WGS sequence"/>
</dbReference>
<dbReference type="EMBL" id="JAAXLJ010000075">
    <property type="protein sequence ID" value="NLR19685.1"/>
    <property type="molecule type" value="Genomic_DNA"/>
</dbReference>
<gene>
    <name evidence="1" type="ORF">HC026_12420</name>
</gene>